<dbReference type="RefSeq" id="WP_317492109.1">
    <property type="nucleotide sequence ID" value="NZ_CP136051.1"/>
</dbReference>
<dbReference type="EMBL" id="CP136051">
    <property type="protein sequence ID" value="WOK09492.1"/>
    <property type="molecule type" value="Genomic_DNA"/>
</dbReference>
<gene>
    <name evidence="1" type="ORF">RT717_12660</name>
</gene>
<keyword evidence="2" id="KW-1185">Reference proteome</keyword>
<name>A0ABZ0IY99_9BACT</name>
<keyword evidence="1" id="KW-0560">Oxidoreductase</keyword>
<evidence type="ECO:0000313" key="1">
    <source>
        <dbReference type="EMBL" id="WOK09492.1"/>
    </source>
</evidence>
<reference evidence="1 2" key="1">
    <citation type="journal article" date="2023" name="Microbiol. Resour. Announc.">
        <title>Complete Genome Sequence of Imperialibacter roseus strain P4T.</title>
        <authorList>
            <person name="Tizabi D.R."/>
            <person name="Bachvaroff T."/>
            <person name="Hill R.T."/>
        </authorList>
    </citation>
    <scope>NUCLEOTIDE SEQUENCE [LARGE SCALE GENOMIC DNA]</scope>
    <source>
        <strain evidence="1 2">P4T</strain>
    </source>
</reference>
<protein>
    <submittedName>
        <fullName evidence="1">Spheroidene monooxygenase</fullName>
    </submittedName>
</protein>
<dbReference type="CDD" id="cd21650">
    <property type="entry name" value="CrtA-like"/>
    <property type="match status" value="1"/>
</dbReference>
<sequence length="211" mass="24204">MMQLAQSHLASVAGNTFYKLMGTGRGDSFNAFPDFSIYILLQVWRSEDHAKAFFAGSQILDRYRKRSSEIWTTYMVNISSHGRWSGGNPFEARDNIKSSGPVIAITRATIKWQKLLDFWRYVPVSQKDLKSNSGLVYTKGMGEVPILQMATYSIWEDEASLRRFAYESEHHRVAIAKTKALKWYKEELFARFRPILSEGTWGGRCPLEGML</sequence>
<keyword evidence="1" id="KW-0503">Monooxygenase</keyword>
<organism evidence="1 2">
    <name type="scientific">Imperialibacter roseus</name>
    <dbReference type="NCBI Taxonomy" id="1324217"/>
    <lineage>
        <taxon>Bacteria</taxon>
        <taxon>Pseudomonadati</taxon>
        <taxon>Bacteroidota</taxon>
        <taxon>Cytophagia</taxon>
        <taxon>Cytophagales</taxon>
        <taxon>Flammeovirgaceae</taxon>
        <taxon>Imperialibacter</taxon>
    </lineage>
</organism>
<dbReference type="Proteomes" id="UP001302349">
    <property type="component" value="Chromosome"/>
</dbReference>
<accession>A0ABZ0IY99</accession>
<dbReference type="GO" id="GO:0004497">
    <property type="term" value="F:monooxygenase activity"/>
    <property type="evidence" value="ECO:0007669"/>
    <property type="project" value="UniProtKB-KW"/>
</dbReference>
<proteinExistence type="predicted"/>
<dbReference type="InterPro" id="IPR049574">
    <property type="entry name" value="CrtA-like"/>
</dbReference>
<evidence type="ECO:0000313" key="2">
    <source>
        <dbReference type="Proteomes" id="UP001302349"/>
    </source>
</evidence>